<feature type="transmembrane region" description="Helical" evidence="6">
    <location>
        <begin position="157"/>
        <end position="181"/>
    </location>
</feature>
<dbReference type="Proteomes" id="UP000680132">
    <property type="component" value="Unassembled WGS sequence"/>
</dbReference>
<evidence type="ECO:0000313" key="7">
    <source>
        <dbReference type="EMBL" id="MBO3664915.1"/>
    </source>
</evidence>
<reference evidence="7" key="1">
    <citation type="submission" date="2021-03" db="EMBL/GenBank/DDBJ databases">
        <title>Microbacterium sp. nov., a novel actinobacterium isolated from cow dung.</title>
        <authorList>
            <person name="Zhang L."/>
        </authorList>
    </citation>
    <scope>NUCLEOTIDE SEQUENCE</scope>
    <source>
        <strain evidence="7">NEAU-LLB</strain>
    </source>
</reference>
<dbReference type="InterPro" id="IPR001851">
    <property type="entry name" value="ABC_transp_permease"/>
</dbReference>
<protein>
    <submittedName>
        <fullName evidence="7">ABC transporter permease</fullName>
    </submittedName>
</protein>
<dbReference type="CDD" id="cd06580">
    <property type="entry name" value="TM_PBP1_transp_TpRbsC_like"/>
    <property type="match status" value="1"/>
</dbReference>
<keyword evidence="8" id="KW-1185">Reference proteome</keyword>
<feature type="transmembrane region" description="Helical" evidence="6">
    <location>
        <begin position="32"/>
        <end position="52"/>
    </location>
</feature>
<proteinExistence type="predicted"/>
<feature type="transmembrane region" description="Helical" evidence="6">
    <location>
        <begin position="113"/>
        <end position="137"/>
    </location>
</feature>
<dbReference type="AlphaFoldDB" id="A0A939QQK3"/>
<dbReference type="Pfam" id="PF02653">
    <property type="entry name" value="BPD_transp_2"/>
    <property type="match status" value="1"/>
</dbReference>
<evidence type="ECO:0000256" key="3">
    <source>
        <dbReference type="ARBA" id="ARBA00022692"/>
    </source>
</evidence>
<keyword evidence="3 6" id="KW-0812">Transmembrane</keyword>
<feature type="transmembrane region" description="Helical" evidence="6">
    <location>
        <begin position="285"/>
        <end position="308"/>
    </location>
</feature>
<dbReference type="PANTHER" id="PTHR47089">
    <property type="entry name" value="ABC TRANSPORTER, PERMEASE PROTEIN"/>
    <property type="match status" value="1"/>
</dbReference>
<evidence type="ECO:0000256" key="6">
    <source>
        <dbReference type="SAM" id="Phobius"/>
    </source>
</evidence>
<accession>A0A939QQK3</accession>
<keyword evidence="5 6" id="KW-0472">Membrane</keyword>
<evidence type="ECO:0000256" key="1">
    <source>
        <dbReference type="ARBA" id="ARBA00004651"/>
    </source>
</evidence>
<keyword evidence="2" id="KW-1003">Cell membrane</keyword>
<feature type="transmembrane region" description="Helical" evidence="6">
    <location>
        <begin position="246"/>
        <end position="264"/>
    </location>
</feature>
<comment type="subcellular location">
    <subcellularLocation>
        <location evidence="1">Cell membrane</location>
        <topology evidence="1">Multi-pass membrane protein</topology>
    </subcellularLocation>
</comment>
<dbReference type="GO" id="GO:0005886">
    <property type="term" value="C:plasma membrane"/>
    <property type="evidence" value="ECO:0007669"/>
    <property type="project" value="UniProtKB-SubCell"/>
</dbReference>
<gene>
    <name evidence="7" type="ORF">J5V96_15570</name>
</gene>
<organism evidence="7 8">
    <name type="scientific">Microbacterium stercoris</name>
    <dbReference type="NCBI Taxonomy" id="2820289"/>
    <lineage>
        <taxon>Bacteria</taxon>
        <taxon>Bacillati</taxon>
        <taxon>Actinomycetota</taxon>
        <taxon>Actinomycetes</taxon>
        <taxon>Micrococcales</taxon>
        <taxon>Microbacteriaceae</taxon>
        <taxon>Microbacterium</taxon>
    </lineage>
</organism>
<sequence>MTALTDQNAPSPVDEERPDRLRAFLRDLAEGSIVRTLVAIALSLIAGLLLVVFTNEDVRPTLAYLFGRPSDFFQAAGAAIANAWDALIRGAIWNTRADDFAKGIRPLTETLRFAGPLIAAGLGLAVTFRTGLFNIGGQGQMLMAAAWASFAASQLHLPWGIHLIVAMLFGFVAAALWSGIAGFLKARTGAHEVIVTIMMNYIAVSLVTFLMRTPVLHDMSKGQNPATIPPDKTAVFPRLLGEGFDLRWSFIACLLAVVVFWWLMERSTLGFRLRMVGANPDAARAAGVNVETTAILAMVISGLFIGLAGLNQALGRDGNYGPGVDAGIGFDAITIALVGGNGALGVLFAGILFGAFKAASPAMQVADVSPEVLSVMQGLILLFIAAPPLIRAIVPFLPKPKEETR</sequence>
<evidence type="ECO:0000256" key="5">
    <source>
        <dbReference type="ARBA" id="ARBA00023136"/>
    </source>
</evidence>
<keyword evidence="4 6" id="KW-1133">Transmembrane helix</keyword>
<dbReference type="EMBL" id="JAGFOA010000007">
    <property type="protein sequence ID" value="MBO3664915.1"/>
    <property type="molecule type" value="Genomic_DNA"/>
</dbReference>
<feature type="transmembrane region" description="Helical" evidence="6">
    <location>
        <begin position="193"/>
        <end position="211"/>
    </location>
</feature>
<comment type="caution">
    <text evidence="7">The sequence shown here is derived from an EMBL/GenBank/DDBJ whole genome shotgun (WGS) entry which is preliminary data.</text>
</comment>
<feature type="transmembrane region" description="Helical" evidence="6">
    <location>
        <begin position="368"/>
        <end position="390"/>
    </location>
</feature>
<evidence type="ECO:0000256" key="4">
    <source>
        <dbReference type="ARBA" id="ARBA00022989"/>
    </source>
</evidence>
<dbReference type="GO" id="GO:0022857">
    <property type="term" value="F:transmembrane transporter activity"/>
    <property type="evidence" value="ECO:0007669"/>
    <property type="project" value="InterPro"/>
</dbReference>
<name>A0A939QQK3_9MICO</name>
<dbReference type="PANTHER" id="PTHR47089:SF1">
    <property type="entry name" value="GUANOSINE ABC TRANSPORTER PERMEASE PROTEIN NUPP"/>
    <property type="match status" value="1"/>
</dbReference>
<evidence type="ECO:0000256" key="2">
    <source>
        <dbReference type="ARBA" id="ARBA00022475"/>
    </source>
</evidence>
<evidence type="ECO:0000313" key="8">
    <source>
        <dbReference type="Proteomes" id="UP000680132"/>
    </source>
</evidence>
<feature type="transmembrane region" description="Helical" evidence="6">
    <location>
        <begin position="328"/>
        <end position="356"/>
    </location>
</feature>
<dbReference type="RefSeq" id="WP_208505080.1">
    <property type="nucleotide sequence ID" value="NZ_JAGFOA010000007.1"/>
</dbReference>